<dbReference type="AlphaFoldDB" id="A0A2R6QSI8"/>
<feature type="region of interest" description="Disordered" evidence="1">
    <location>
        <begin position="256"/>
        <end position="275"/>
    </location>
</feature>
<dbReference type="GO" id="GO:0007142">
    <property type="term" value="P:male meiosis II"/>
    <property type="evidence" value="ECO:0007669"/>
    <property type="project" value="InterPro"/>
</dbReference>
<feature type="region of interest" description="Disordered" evidence="1">
    <location>
        <begin position="339"/>
        <end position="364"/>
    </location>
</feature>
<feature type="compositionally biased region" description="Basic and acidic residues" evidence="1">
    <location>
        <begin position="89"/>
        <end position="99"/>
    </location>
</feature>
<feature type="region of interest" description="Disordered" evidence="1">
    <location>
        <begin position="7"/>
        <end position="163"/>
    </location>
</feature>
<evidence type="ECO:0000313" key="2">
    <source>
        <dbReference type="EMBL" id="PSS14047.1"/>
    </source>
</evidence>
<feature type="compositionally biased region" description="Acidic residues" evidence="1">
    <location>
        <begin position="135"/>
        <end position="162"/>
    </location>
</feature>
<feature type="region of interest" description="Disordered" evidence="1">
    <location>
        <begin position="224"/>
        <end position="243"/>
    </location>
</feature>
<feature type="compositionally biased region" description="Low complexity" evidence="1">
    <location>
        <begin position="343"/>
        <end position="353"/>
    </location>
</feature>
<dbReference type="Gramene" id="PSS14047">
    <property type="protein sequence ID" value="PSS14047"/>
    <property type="gene ID" value="CEY00_Acc14663"/>
</dbReference>
<sequence>MDCFLACFGSSKDRKRRNQPKNQRRGTHKPLHSTVSPEQDISAISIAPPNKLDEQLRSSPRKKVDFDTNVRTCEPVSVHESAEILPESNRNDERKEKSSLPHSLSEDDSITSTVESYPPNHRYNNCRDSDNKEFECEDSDLDYDDEEDDYGDSDEDEDDDEDRIVRQVSMESTTETYSASVLMEEVDSHMKTIRSMRNARDRSVYVHPVLNPVENLTQWKAIKSKGTPPPLKPQKENFTVDQEVPRISFTSEPIFKQSPFGFKSKSDQSKNQNQEIAIDASLSNWLVSSETVTPTKKTNFSGLESGTDERSMSRGSKSVISIEDRPILGALTVEELKQFSATSSPRRSPSCSPDEMPIIGTVGTYWSHTGTTKDSGSVRSYKGIPNTTSKYREVFVK</sequence>
<comment type="caution">
    <text evidence="2">The sequence shown here is derived from an EMBL/GenBank/DDBJ whole genome shotgun (WGS) entry which is preliminary data.</text>
</comment>
<protein>
    <submittedName>
        <fullName evidence="2">WEB family protein</fullName>
    </submittedName>
</protein>
<name>A0A2R6QSI8_ACTCC</name>
<feature type="compositionally biased region" description="Basic and acidic residues" evidence="1">
    <location>
        <begin position="51"/>
        <end position="68"/>
    </location>
</feature>
<accession>A0A2R6QSI8</accession>
<reference evidence="3" key="2">
    <citation type="journal article" date="2018" name="BMC Genomics">
        <title>A manually annotated Actinidia chinensis var. chinensis (kiwifruit) genome highlights the challenges associated with draft genomes and gene prediction in plants.</title>
        <authorList>
            <person name="Pilkington S.M."/>
            <person name="Crowhurst R."/>
            <person name="Hilario E."/>
            <person name="Nardozza S."/>
            <person name="Fraser L."/>
            <person name="Peng Y."/>
            <person name="Gunaseelan K."/>
            <person name="Simpson R."/>
            <person name="Tahir J."/>
            <person name="Deroles S.C."/>
            <person name="Templeton K."/>
            <person name="Luo Z."/>
            <person name="Davy M."/>
            <person name="Cheng C."/>
            <person name="McNeilage M."/>
            <person name="Scaglione D."/>
            <person name="Liu Y."/>
            <person name="Zhang Q."/>
            <person name="Datson P."/>
            <person name="De Silva N."/>
            <person name="Gardiner S.E."/>
            <person name="Bassett H."/>
            <person name="Chagne D."/>
            <person name="McCallum J."/>
            <person name="Dzierzon H."/>
            <person name="Deng C."/>
            <person name="Wang Y.Y."/>
            <person name="Barron L."/>
            <person name="Manako K."/>
            <person name="Bowen J."/>
            <person name="Foster T.M."/>
            <person name="Erridge Z.A."/>
            <person name="Tiffin H."/>
            <person name="Waite C.N."/>
            <person name="Davies K.M."/>
            <person name="Grierson E.P."/>
            <person name="Laing W.A."/>
            <person name="Kirk R."/>
            <person name="Chen X."/>
            <person name="Wood M."/>
            <person name="Montefiori M."/>
            <person name="Brummell D.A."/>
            <person name="Schwinn K.E."/>
            <person name="Catanach A."/>
            <person name="Fullerton C."/>
            <person name="Li D."/>
            <person name="Meiyalaghan S."/>
            <person name="Nieuwenhuizen N."/>
            <person name="Read N."/>
            <person name="Prakash R."/>
            <person name="Hunter D."/>
            <person name="Zhang H."/>
            <person name="McKenzie M."/>
            <person name="Knabel M."/>
            <person name="Harris A."/>
            <person name="Allan A.C."/>
            <person name="Gleave A."/>
            <person name="Chen A."/>
            <person name="Janssen B.J."/>
            <person name="Plunkett B."/>
            <person name="Ampomah-Dwamena C."/>
            <person name="Voogd C."/>
            <person name="Leif D."/>
            <person name="Lafferty D."/>
            <person name="Souleyre E.J.F."/>
            <person name="Varkonyi-Gasic E."/>
            <person name="Gambi F."/>
            <person name="Hanley J."/>
            <person name="Yao J.L."/>
            <person name="Cheung J."/>
            <person name="David K.M."/>
            <person name="Warren B."/>
            <person name="Marsh K."/>
            <person name="Snowden K.C."/>
            <person name="Lin-Wang K."/>
            <person name="Brian L."/>
            <person name="Martinez-Sanchez M."/>
            <person name="Wang M."/>
            <person name="Ileperuma N."/>
            <person name="Macnee N."/>
            <person name="Campin R."/>
            <person name="McAtee P."/>
            <person name="Drummond R.S.M."/>
            <person name="Espley R.V."/>
            <person name="Ireland H.S."/>
            <person name="Wu R."/>
            <person name="Atkinson R.G."/>
            <person name="Karunairetnam S."/>
            <person name="Bulley S."/>
            <person name="Chunkath S."/>
            <person name="Hanley Z."/>
            <person name="Storey R."/>
            <person name="Thrimawithana A.H."/>
            <person name="Thomson S."/>
            <person name="David C."/>
            <person name="Testolin R."/>
            <person name="Huang H."/>
            <person name="Hellens R.P."/>
            <person name="Schaffer R.J."/>
        </authorList>
    </citation>
    <scope>NUCLEOTIDE SEQUENCE [LARGE SCALE GENOMIC DNA]</scope>
    <source>
        <strain evidence="3">cv. Red5</strain>
    </source>
</reference>
<evidence type="ECO:0000313" key="3">
    <source>
        <dbReference type="Proteomes" id="UP000241394"/>
    </source>
</evidence>
<feature type="compositionally biased region" description="Polar residues" evidence="1">
    <location>
        <begin position="295"/>
        <end position="304"/>
    </location>
</feature>
<organism evidence="2 3">
    <name type="scientific">Actinidia chinensis var. chinensis</name>
    <name type="common">Chinese soft-hair kiwi</name>
    <dbReference type="NCBI Taxonomy" id="1590841"/>
    <lineage>
        <taxon>Eukaryota</taxon>
        <taxon>Viridiplantae</taxon>
        <taxon>Streptophyta</taxon>
        <taxon>Embryophyta</taxon>
        <taxon>Tracheophyta</taxon>
        <taxon>Spermatophyta</taxon>
        <taxon>Magnoliopsida</taxon>
        <taxon>eudicotyledons</taxon>
        <taxon>Gunneridae</taxon>
        <taxon>Pentapetalae</taxon>
        <taxon>asterids</taxon>
        <taxon>Ericales</taxon>
        <taxon>Actinidiaceae</taxon>
        <taxon>Actinidia</taxon>
    </lineage>
</organism>
<dbReference type="InterPro" id="IPR039300">
    <property type="entry name" value="JASON"/>
</dbReference>
<feature type="region of interest" description="Disordered" evidence="1">
    <location>
        <begin position="295"/>
        <end position="318"/>
    </location>
</feature>
<dbReference type="Proteomes" id="UP000241394">
    <property type="component" value="Chromosome LG13"/>
</dbReference>
<dbReference type="PANTHER" id="PTHR33318:SF4">
    <property type="entry name" value="OS04G0511700 PROTEIN"/>
    <property type="match status" value="1"/>
</dbReference>
<dbReference type="OMA" id="REWQVVC"/>
<evidence type="ECO:0000256" key="1">
    <source>
        <dbReference type="SAM" id="MobiDB-lite"/>
    </source>
</evidence>
<dbReference type="PANTHER" id="PTHR33318">
    <property type="entry name" value="ASPARTYL/GLUTAMYL-TRNA(ASN/GLN) AMIDOTRANSFERASE SUBUNIT"/>
    <property type="match status" value="1"/>
</dbReference>
<dbReference type="OrthoDB" id="1925835at2759"/>
<dbReference type="EMBL" id="NKQK01000013">
    <property type="protein sequence ID" value="PSS14047.1"/>
    <property type="molecule type" value="Genomic_DNA"/>
</dbReference>
<proteinExistence type="predicted"/>
<gene>
    <name evidence="2" type="ORF">CEY00_Acc14663</name>
</gene>
<dbReference type="STRING" id="1590841.A0A2R6QSI8"/>
<feature type="compositionally biased region" description="Basic residues" evidence="1">
    <location>
        <begin position="13"/>
        <end position="31"/>
    </location>
</feature>
<dbReference type="FunCoup" id="A0A2R6QSI8">
    <property type="interactions" value="2074"/>
</dbReference>
<keyword evidence="3" id="KW-1185">Reference proteome</keyword>
<reference evidence="2 3" key="1">
    <citation type="submission" date="2017-07" db="EMBL/GenBank/DDBJ databases">
        <title>An improved, manually edited Actinidia chinensis var. chinensis (kiwifruit) genome highlights the challenges associated with draft genomes and gene prediction in plants.</title>
        <authorList>
            <person name="Pilkington S."/>
            <person name="Crowhurst R."/>
            <person name="Hilario E."/>
            <person name="Nardozza S."/>
            <person name="Fraser L."/>
            <person name="Peng Y."/>
            <person name="Gunaseelan K."/>
            <person name="Simpson R."/>
            <person name="Tahir J."/>
            <person name="Deroles S."/>
            <person name="Templeton K."/>
            <person name="Luo Z."/>
            <person name="Davy M."/>
            <person name="Cheng C."/>
            <person name="Mcneilage M."/>
            <person name="Scaglione D."/>
            <person name="Liu Y."/>
            <person name="Zhang Q."/>
            <person name="Datson P."/>
            <person name="De Silva N."/>
            <person name="Gardiner S."/>
            <person name="Bassett H."/>
            <person name="Chagne D."/>
            <person name="Mccallum J."/>
            <person name="Dzierzon H."/>
            <person name="Deng C."/>
            <person name="Wang Y.-Y."/>
            <person name="Barron N."/>
            <person name="Manako K."/>
            <person name="Bowen J."/>
            <person name="Foster T."/>
            <person name="Erridge Z."/>
            <person name="Tiffin H."/>
            <person name="Waite C."/>
            <person name="Davies K."/>
            <person name="Grierson E."/>
            <person name="Laing W."/>
            <person name="Kirk R."/>
            <person name="Chen X."/>
            <person name="Wood M."/>
            <person name="Montefiori M."/>
            <person name="Brummell D."/>
            <person name="Schwinn K."/>
            <person name="Catanach A."/>
            <person name="Fullerton C."/>
            <person name="Li D."/>
            <person name="Meiyalaghan S."/>
            <person name="Nieuwenhuizen N."/>
            <person name="Read N."/>
            <person name="Prakash R."/>
            <person name="Hunter D."/>
            <person name="Zhang H."/>
            <person name="Mckenzie M."/>
            <person name="Knabel M."/>
            <person name="Harris A."/>
            <person name="Allan A."/>
            <person name="Chen A."/>
            <person name="Janssen B."/>
            <person name="Plunkett B."/>
            <person name="Dwamena C."/>
            <person name="Voogd C."/>
            <person name="Leif D."/>
            <person name="Lafferty D."/>
            <person name="Souleyre E."/>
            <person name="Varkonyi-Gasic E."/>
            <person name="Gambi F."/>
            <person name="Hanley J."/>
            <person name="Yao J.-L."/>
            <person name="Cheung J."/>
            <person name="David K."/>
            <person name="Warren B."/>
            <person name="Marsh K."/>
            <person name="Snowden K."/>
            <person name="Lin-Wang K."/>
            <person name="Brian L."/>
            <person name="Martinez-Sanchez M."/>
            <person name="Wang M."/>
            <person name="Ileperuma N."/>
            <person name="Macnee N."/>
            <person name="Campin R."/>
            <person name="Mcatee P."/>
            <person name="Drummond R."/>
            <person name="Espley R."/>
            <person name="Ireland H."/>
            <person name="Wu R."/>
            <person name="Atkinson R."/>
            <person name="Karunairetnam S."/>
            <person name="Bulley S."/>
            <person name="Chunkath S."/>
            <person name="Hanley Z."/>
            <person name="Storey R."/>
            <person name="Thrimawithana A."/>
            <person name="Thomson S."/>
            <person name="David C."/>
            <person name="Testolin R."/>
        </authorList>
    </citation>
    <scope>NUCLEOTIDE SEQUENCE [LARGE SCALE GENOMIC DNA]</scope>
    <source>
        <strain evidence="3">cv. Red5</strain>
        <tissue evidence="2">Young leaf</tissue>
    </source>
</reference>
<feature type="compositionally biased region" description="Basic and acidic residues" evidence="1">
    <location>
        <begin position="125"/>
        <end position="134"/>
    </location>
</feature>
<dbReference type="InParanoid" id="A0A2R6QSI8"/>